<dbReference type="GO" id="GO:0046034">
    <property type="term" value="P:ATP metabolic process"/>
    <property type="evidence" value="ECO:0007669"/>
    <property type="project" value="InterPro"/>
</dbReference>
<dbReference type="CDD" id="cd01134">
    <property type="entry name" value="V_A-ATPase_A"/>
    <property type="match status" value="1"/>
</dbReference>
<evidence type="ECO:0000256" key="6">
    <source>
        <dbReference type="ARBA" id="ARBA00022741"/>
    </source>
</evidence>
<evidence type="ECO:0000256" key="10">
    <source>
        <dbReference type="ARBA" id="ARBA00023065"/>
    </source>
</evidence>
<sequence>MGKDYEVVSEKSAGYIRKVSGPVVIADNMSGAAMYELIRVGQERLIGEIIRLENDSATIQVYEDTAGLTVGDGVERTGKPLSVELGPGLLSCIFDGIQRPLKQIAINSGDVFIPRGVDVPALDRKKAYEFKPSKVKTGDRLTSGDIYANVHENSLLDHRIMVPPGAKGNVTYIAPAGEYSLEDKVLELEFGGVKKEYTMLQMWPVRSPRPVAQKMLANTPLLTGQRVLDALFPSVLGGTCAIPGAFGCGKTVISQALSKYSNSDGIIYVGCGERGNEMAEVLMDFPQLTMTLPDGREESIMKRTTLVANTSNMPVAAREASIYTGITLAEYWRDQGYNFSMMADSTSRWAEALREISGRLAEMPADSGYPAYLAARLASFYERAGRVVCLGSPKREGSVTIVGAVSPPGGDFSDPVTSATLGIVQVFWGLDKKLAQRKHFPSVNWLISYSKYTKSLEPFYDKFDPDFVNIRKIVREVLQKEDDLNEIVQLVGKDSLAEGDKIVLETARFLKDDFLQQNSFTKYDKYCPFYKSVAMLRNITQFHTLATAAVERTAGAQGGDQKITYNVIKNRLGDLLYKITSQKFEDPAEGEEAIKQKLDAVGDEIKEKFRALEEEYR</sequence>
<comment type="function">
    <text evidence="1">Catalytic subunit of the peripheral V1 complex of vacuolar ATPase. V-ATPase vacuolar ATPase is responsible for acidifying a variety of intracellular compartments in eukaryotic cells.</text>
</comment>
<evidence type="ECO:0000256" key="9">
    <source>
        <dbReference type="ARBA" id="ARBA00022967"/>
    </source>
</evidence>
<dbReference type="PROSITE" id="PS00152">
    <property type="entry name" value="ATPASE_ALPHA_BETA"/>
    <property type="match status" value="1"/>
</dbReference>
<feature type="domain" description="ATPsynthase alpha/beta subunit barrel-sandwich" evidence="14">
    <location>
        <begin position="119"/>
        <end position="206"/>
    </location>
</feature>
<dbReference type="CDD" id="cd18111">
    <property type="entry name" value="ATP-synt_V_A-type_alpha_C"/>
    <property type="match status" value="1"/>
</dbReference>
<dbReference type="SUPFAM" id="SSF50615">
    <property type="entry name" value="N-terminal domain of alpha and beta subunits of F1 ATP synthase"/>
    <property type="match status" value="1"/>
</dbReference>
<feature type="domain" description="ATP synthase A/B type C-terminal" evidence="15">
    <location>
        <begin position="457"/>
        <end position="550"/>
    </location>
</feature>
<dbReference type="Proteomes" id="UP001314263">
    <property type="component" value="Unassembled WGS sequence"/>
</dbReference>
<evidence type="ECO:0000256" key="2">
    <source>
        <dbReference type="ARBA" id="ARBA00008936"/>
    </source>
</evidence>
<evidence type="ECO:0000256" key="8">
    <source>
        <dbReference type="ARBA" id="ARBA00022840"/>
    </source>
</evidence>
<dbReference type="Gene3D" id="2.40.30.20">
    <property type="match status" value="1"/>
</dbReference>
<dbReference type="InterPro" id="IPR000194">
    <property type="entry name" value="ATPase_F1/V1/A1_a/bsu_nucl-bd"/>
</dbReference>
<protein>
    <recommendedName>
        <fullName evidence="4">H(+)-transporting two-sector ATPase</fullName>
        <ecNumber evidence="4">7.1.2.2</ecNumber>
    </recommendedName>
</protein>
<dbReference type="GO" id="GO:0016887">
    <property type="term" value="F:ATP hydrolysis activity"/>
    <property type="evidence" value="ECO:0007669"/>
    <property type="project" value="InterPro"/>
</dbReference>
<reference evidence="16 17" key="1">
    <citation type="submission" date="2023-10" db="EMBL/GenBank/DDBJ databases">
        <authorList>
            <person name="Maclean D."/>
            <person name="Macfadyen A."/>
        </authorList>
    </citation>
    <scope>NUCLEOTIDE SEQUENCE [LARGE SCALE GENOMIC DNA]</scope>
</reference>
<keyword evidence="6" id="KW-0547">Nucleotide-binding</keyword>
<dbReference type="InterPro" id="IPR022878">
    <property type="entry name" value="V-ATPase_asu"/>
</dbReference>
<comment type="similarity">
    <text evidence="2">Belongs to the ATPase alpha/beta chains family.</text>
</comment>
<evidence type="ECO:0000313" key="17">
    <source>
        <dbReference type="Proteomes" id="UP001314263"/>
    </source>
</evidence>
<evidence type="ECO:0000259" key="12">
    <source>
        <dbReference type="Pfam" id="PF00006"/>
    </source>
</evidence>
<dbReference type="NCBIfam" id="TIGR01042">
    <property type="entry name" value="V-ATPase_V1_A"/>
    <property type="match status" value="1"/>
</dbReference>
<dbReference type="InterPro" id="IPR024034">
    <property type="entry name" value="ATPase_F1/V1_b/a_C"/>
</dbReference>
<dbReference type="Pfam" id="PF16886">
    <property type="entry name" value="ATP-synt_ab_Xtn"/>
    <property type="match status" value="1"/>
</dbReference>
<dbReference type="InterPro" id="IPR005725">
    <property type="entry name" value="ATPase_V1-cplx_asu"/>
</dbReference>
<feature type="domain" description="ATPase F1/V1/A1 complex alpha/beta subunit N-terminal" evidence="13">
    <location>
        <begin position="17"/>
        <end position="78"/>
    </location>
</feature>
<comment type="catalytic activity">
    <reaction evidence="11">
        <text>ATP + H2O + 4 H(+)(in) = ADP + phosphate + 5 H(+)(out)</text>
        <dbReference type="Rhea" id="RHEA:57720"/>
        <dbReference type="ChEBI" id="CHEBI:15377"/>
        <dbReference type="ChEBI" id="CHEBI:15378"/>
        <dbReference type="ChEBI" id="CHEBI:30616"/>
        <dbReference type="ChEBI" id="CHEBI:43474"/>
        <dbReference type="ChEBI" id="CHEBI:456216"/>
        <dbReference type="EC" id="7.1.2.2"/>
    </reaction>
</comment>
<feature type="domain" description="ATPase F1/V1/A1 complex alpha/beta subunit nucleotide-binding" evidence="12">
    <location>
        <begin position="224"/>
        <end position="450"/>
    </location>
</feature>
<gene>
    <name evidence="16" type="ORF">CVIRNUC_010924</name>
</gene>
<dbReference type="EC" id="7.1.2.2" evidence="4"/>
<keyword evidence="7" id="KW-0375">Hydrogen ion transport</keyword>
<dbReference type="PANTHER" id="PTHR43607:SF1">
    <property type="entry name" value="H(+)-TRANSPORTING TWO-SECTOR ATPASE"/>
    <property type="match status" value="1"/>
</dbReference>
<dbReference type="CDD" id="cd18119">
    <property type="entry name" value="ATP-synt_V_A-type_alpha_N"/>
    <property type="match status" value="1"/>
</dbReference>
<evidence type="ECO:0000256" key="4">
    <source>
        <dbReference type="ARBA" id="ARBA00012473"/>
    </source>
</evidence>
<evidence type="ECO:0000256" key="7">
    <source>
        <dbReference type="ARBA" id="ARBA00022781"/>
    </source>
</evidence>
<comment type="subunit">
    <text evidence="3">V-ATPase is a heteromultimeric enzyme composed of a peripheral catalytic V1 complex (main components: subunits A, B, C, D, E, and F) attached to an integral membrane V0 proton pore complex (main component: the proteolipid protein).</text>
</comment>
<dbReference type="Gene3D" id="2.40.50.100">
    <property type="match status" value="1"/>
</dbReference>
<evidence type="ECO:0000256" key="3">
    <source>
        <dbReference type="ARBA" id="ARBA00011504"/>
    </source>
</evidence>
<dbReference type="InterPro" id="IPR027417">
    <property type="entry name" value="P-loop_NTPase"/>
</dbReference>
<dbReference type="EMBL" id="CAUYUE010000017">
    <property type="protein sequence ID" value="CAK0787702.1"/>
    <property type="molecule type" value="Genomic_DNA"/>
</dbReference>
<dbReference type="PANTHER" id="PTHR43607">
    <property type="entry name" value="V-TYPE PROTON ATPASE CATALYTIC SUBUNIT A"/>
    <property type="match status" value="1"/>
</dbReference>
<keyword evidence="17" id="KW-1185">Reference proteome</keyword>
<dbReference type="InterPro" id="IPR036121">
    <property type="entry name" value="ATPase_F1/V1/A1_a/bsu_N_sf"/>
</dbReference>
<dbReference type="SUPFAM" id="SSF52540">
    <property type="entry name" value="P-loop containing nucleoside triphosphate hydrolases"/>
    <property type="match status" value="1"/>
</dbReference>
<dbReference type="FunFam" id="2.40.30.20:FF:000002">
    <property type="entry name" value="V-type proton ATPase catalytic subunit A"/>
    <property type="match status" value="1"/>
</dbReference>
<dbReference type="InterPro" id="IPR031686">
    <property type="entry name" value="ATP-synth_a_Xtn"/>
</dbReference>
<dbReference type="InterPro" id="IPR023366">
    <property type="entry name" value="ATP_synth_asu-like_sf"/>
</dbReference>
<evidence type="ECO:0000256" key="11">
    <source>
        <dbReference type="ARBA" id="ARBA00048383"/>
    </source>
</evidence>
<evidence type="ECO:0000256" key="5">
    <source>
        <dbReference type="ARBA" id="ARBA00022448"/>
    </source>
</evidence>
<evidence type="ECO:0000256" key="1">
    <source>
        <dbReference type="ARBA" id="ARBA00003685"/>
    </source>
</evidence>
<dbReference type="GO" id="GO:0033180">
    <property type="term" value="C:proton-transporting V-type ATPase, V1 domain"/>
    <property type="evidence" value="ECO:0007669"/>
    <property type="project" value="InterPro"/>
</dbReference>
<dbReference type="FunFam" id="1.10.1140.10:FF:000002">
    <property type="entry name" value="V-type proton ATPase catalytic subunit A"/>
    <property type="match status" value="1"/>
</dbReference>
<evidence type="ECO:0000259" key="15">
    <source>
        <dbReference type="Pfam" id="PF22919"/>
    </source>
</evidence>
<dbReference type="Pfam" id="PF02874">
    <property type="entry name" value="ATP-synt_ab_N"/>
    <property type="match status" value="1"/>
</dbReference>
<dbReference type="FunFam" id="2.40.50.100:FF:000008">
    <property type="entry name" value="V-type proton ATPase catalytic subunit A"/>
    <property type="match status" value="1"/>
</dbReference>
<dbReference type="InterPro" id="IPR055190">
    <property type="entry name" value="ATP-synt_VA_C"/>
</dbReference>
<proteinExistence type="inferred from homology"/>
<dbReference type="Gene3D" id="1.10.1140.10">
    <property type="entry name" value="Bovine Mitochondrial F1-atpase, Atp Synthase Beta Chain, Chain D, domain 3"/>
    <property type="match status" value="1"/>
</dbReference>
<dbReference type="GO" id="GO:0000325">
    <property type="term" value="C:plant-type vacuole"/>
    <property type="evidence" value="ECO:0007669"/>
    <property type="project" value="TreeGrafter"/>
</dbReference>
<dbReference type="Gene3D" id="3.40.50.300">
    <property type="entry name" value="P-loop containing nucleotide triphosphate hydrolases"/>
    <property type="match status" value="1"/>
</dbReference>
<name>A0AAV1ILZ4_9CHLO</name>
<dbReference type="GO" id="GO:0046961">
    <property type="term" value="F:proton-transporting ATPase activity, rotational mechanism"/>
    <property type="evidence" value="ECO:0007669"/>
    <property type="project" value="InterPro"/>
</dbReference>
<keyword evidence="9" id="KW-1278">Translocase</keyword>
<comment type="caution">
    <text evidence="16">The sequence shown here is derived from an EMBL/GenBank/DDBJ whole genome shotgun (WGS) entry which is preliminary data.</text>
</comment>
<dbReference type="InterPro" id="IPR004100">
    <property type="entry name" value="ATPase_F1/V1/A1_a/bsu_N"/>
</dbReference>
<dbReference type="Pfam" id="PF00006">
    <property type="entry name" value="ATP-synt_ab"/>
    <property type="match status" value="1"/>
</dbReference>
<keyword evidence="10" id="KW-0406">Ion transport</keyword>
<evidence type="ECO:0000259" key="13">
    <source>
        <dbReference type="Pfam" id="PF02874"/>
    </source>
</evidence>
<dbReference type="Pfam" id="PF22919">
    <property type="entry name" value="ATP-synt_VA_C"/>
    <property type="match status" value="1"/>
</dbReference>
<keyword evidence="8" id="KW-0067">ATP-binding</keyword>
<dbReference type="InterPro" id="IPR020003">
    <property type="entry name" value="ATPase_a/bsu_AS"/>
</dbReference>
<evidence type="ECO:0000259" key="14">
    <source>
        <dbReference type="Pfam" id="PF16886"/>
    </source>
</evidence>
<keyword evidence="5" id="KW-0813">Transport</keyword>
<dbReference type="HAMAP" id="MF_00309">
    <property type="entry name" value="ATP_synth_A_arch"/>
    <property type="match status" value="1"/>
</dbReference>
<dbReference type="FunFam" id="3.40.50.300:FF:000052">
    <property type="entry name" value="V-type proton ATPase catalytic subunit A"/>
    <property type="match status" value="1"/>
</dbReference>
<organism evidence="16 17">
    <name type="scientific">Coccomyxa viridis</name>
    <dbReference type="NCBI Taxonomy" id="1274662"/>
    <lineage>
        <taxon>Eukaryota</taxon>
        <taxon>Viridiplantae</taxon>
        <taxon>Chlorophyta</taxon>
        <taxon>core chlorophytes</taxon>
        <taxon>Trebouxiophyceae</taxon>
        <taxon>Trebouxiophyceae incertae sedis</taxon>
        <taxon>Coccomyxaceae</taxon>
        <taxon>Coccomyxa</taxon>
    </lineage>
</organism>
<dbReference type="NCBIfam" id="NF003220">
    <property type="entry name" value="PRK04192.1"/>
    <property type="match status" value="1"/>
</dbReference>
<dbReference type="AlphaFoldDB" id="A0AAV1ILZ4"/>
<evidence type="ECO:0000313" key="16">
    <source>
        <dbReference type="EMBL" id="CAK0787702.1"/>
    </source>
</evidence>
<dbReference type="GO" id="GO:0005524">
    <property type="term" value="F:ATP binding"/>
    <property type="evidence" value="ECO:0007669"/>
    <property type="project" value="UniProtKB-KW"/>
</dbReference>
<accession>A0AAV1ILZ4</accession>
<dbReference type="SUPFAM" id="SSF47917">
    <property type="entry name" value="C-terminal domain of alpha and beta subunits of F1 ATP synthase"/>
    <property type="match status" value="1"/>
</dbReference>